<dbReference type="SUPFAM" id="SSF55785">
    <property type="entry name" value="PYP-like sensor domain (PAS domain)"/>
    <property type="match status" value="1"/>
</dbReference>
<evidence type="ECO:0000256" key="9">
    <source>
        <dbReference type="ARBA" id="ARBA00023224"/>
    </source>
</evidence>
<evidence type="ECO:0000256" key="2">
    <source>
        <dbReference type="ARBA" id="ARBA00022475"/>
    </source>
</evidence>
<keyword evidence="7 13" id="KW-1133">Transmembrane helix</keyword>
<evidence type="ECO:0000256" key="11">
    <source>
        <dbReference type="PROSITE-ProRule" id="PRU00284"/>
    </source>
</evidence>
<dbReference type="CDD" id="cd00130">
    <property type="entry name" value="PAS"/>
    <property type="match status" value="1"/>
</dbReference>
<dbReference type="PROSITE" id="PS50112">
    <property type="entry name" value="PAS"/>
    <property type="match status" value="1"/>
</dbReference>
<evidence type="ECO:0000256" key="13">
    <source>
        <dbReference type="SAM" id="Phobius"/>
    </source>
</evidence>
<dbReference type="InterPro" id="IPR003660">
    <property type="entry name" value="HAMP_dom"/>
</dbReference>
<evidence type="ECO:0000259" key="16">
    <source>
        <dbReference type="PROSITE" id="PS50885"/>
    </source>
</evidence>
<dbReference type="AlphaFoldDB" id="A0A5C1E9K2"/>
<comment type="subcellular location">
    <subcellularLocation>
        <location evidence="1">Cell inner membrane</location>
        <topology evidence="1">Multi-pass membrane protein</topology>
    </subcellularLocation>
</comment>
<keyword evidence="4" id="KW-0145">Chemotaxis</keyword>
<dbReference type="Gene3D" id="3.30.450.20">
    <property type="entry name" value="PAS domain"/>
    <property type="match status" value="1"/>
</dbReference>
<evidence type="ECO:0000256" key="6">
    <source>
        <dbReference type="ARBA" id="ARBA00022692"/>
    </source>
</evidence>
<dbReference type="FunFam" id="1.10.287.950:FF:000001">
    <property type="entry name" value="Methyl-accepting chemotaxis sensory transducer"/>
    <property type="match status" value="1"/>
</dbReference>
<feature type="compositionally biased region" description="Basic and acidic residues" evidence="12">
    <location>
        <begin position="326"/>
        <end position="341"/>
    </location>
</feature>
<comment type="similarity">
    <text evidence="10">Belongs to the methyl-accepting chemotaxis (MCP) protein family.</text>
</comment>
<evidence type="ECO:0000256" key="5">
    <source>
        <dbReference type="ARBA" id="ARBA00022519"/>
    </source>
</evidence>
<proteinExistence type="inferred from homology"/>
<dbReference type="CDD" id="cd06225">
    <property type="entry name" value="HAMP"/>
    <property type="match status" value="1"/>
</dbReference>
<evidence type="ECO:0000259" key="15">
    <source>
        <dbReference type="PROSITE" id="PS50112"/>
    </source>
</evidence>
<accession>A0A5C1E9K2</accession>
<dbReference type="InterPro" id="IPR035965">
    <property type="entry name" value="PAS-like_dom_sf"/>
</dbReference>
<sequence length="540" mass="58353">MKKNFPVTGVECPFPPGKYIVSKTDLKGVITYANDAFVELSGFNRDELIGKSHNLVRHPEMPPQAFLDLWETLKVGRPWRGIVKNRCKNGDHYWVDALVVPVRQDNQTIGFMSVRTEPSREQVKAAEALYARLNETGKALPRPLPASRFGLRKRLGLLTGGVMGALFLSCGLSWFGADFALDTDLVRYLVQGLTLLGLLSGAAMAWVHRDIFTTFSRLESSLDRIAQGDLSELIHHQRRDESGRLFDGLLTTQSHLKVMLAEIAEMADQVSGNADVLAADMDQVAQHSAAQSDAAGRIAAAIEEMSVTVHEVAGDAARTADAAATTRDRMSEVSERMREGRHASTAVVEAVGDANQTLAVLGQSLAQIGRITQAIQEVADQTNLIALNAAIEAARAGEAGRGFAVVADEVRKLAERTRKETQQITETVVSIHNLSQEATGRIQAAESLIGRHDAEFAGLEQGVTAVVGESREVDGMATHIASATVQQSQASQDISSSVADIANSLENGARNVESVGHSVSHLRNTAGELRRLIGYFRYAG</sequence>
<evidence type="ECO:0000256" key="12">
    <source>
        <dbReference type="SAM" id="MobiDB-lite"/>
    </source>
</evidence>
<feature type="region of interest" description="Disordered" evidence="12">
    <location>
        <begin position="317"/>
        <end position="341"/>
    </location>
</feature>
<dbReference type="Pfam" id="PF00015">
    <property type="entry name" value="MCPsignal"/>
    <property type="match status" value="1"/>
</dbReference>
<keyword evidence="6 13" id="KW-0812">Transmembrane</keyword>
<keyword evidence="8 13" id="KW-0472">Membrane</keyword>
<feature type="transmembrane region" description="Helical" evidence="13">
    <location>
        <begin position="188"/>
        <end position="207"/>
    </location>
</feature>
<dbReference type="GO" id="GO:0007165">
    <property type="term" value="P:signal transduction"/>
    <property type="evidence" value="ECO:0007669"/>
    <property type="project" value="UniProtKB-KW"/>
</dbReference>
<dbReference type="NCBIfam" id="TIGR00229">
    <property type="entry name" value="sensory_box"/>
    <property type="match status" value="1"/>
</dbReference>
<feature type="transmembrane region" description="Helical" evidence="13">
    <location>
        <begin position="155"/>
        <end position="176"/>
    </location>
</feature>
<dbReference type="KEGG" id="otr:OTERR_20770"/>
<dbReference type="GO" id="GO:0005886">
    <property type="term" value="C:plasma membrane"/>
    <property type="evidence" value="ECO:0007669"/>
    <property type="project" value="UniProtKB-SubCell"/>
</dbReference>
<dbReference type="InterPro" id="IPR004089">
    <property type="entry name" value="MCPsignal_dom"/>
</dbReference>
<evidence type="ECO:0000256" key="10">
    <source>
        <dbReference type="ARBA" id="ARBA00029447"/>
    </source>
</evidence>
<feature type="domain" description="Methyl-accepting transducer" evidence="14">
    <location>
        <begin position="266"/>
        <end position="502"/>
    </location>
</feature>
<dbReference type="GO" id="GO:0052131">
    <property type="term" value="P:positive aerotaxis"/>
    <property type="evidence" value="ECO:0007669"/>
    <property type="project" value="UniProtKB-ARBA"/>
</dbReference>
<keyword evidence="9 11" id="KW-0807">Transducer</keyword>
<evidence type="ECO:0000256" key="1">
    <source>
        <dbReference type="ARBA" id="ARBA00004429"/>
    </source>
</evidence>
<organism evidence="17 18">
    <name type="scientific">Oryzomicrobium terrae</name>
    <dbReference type="NCBI Taxonomy" id="1735038"/>
    <lineage>
        <taxon>Bacteria</taxon>
        <taxon>Pseudomonadati</taxon>
        <taxon>Pseudomonadota</taxon>
        <taxon>Betaproteobacteria</taxon>
        <taxon>Rhodocyclales</taxon>
        <taxon>Rhodocyclaceae</taxon>
        <taxon>Oryzomicrobium</taxon>
    </lineage>
</organism>
<protein>
    <submittedName>
        <fullName evidence="17">Aerotaxis receptor</fullName>
    </submittedName>
</protein>
<evidence type="ECO:0000256" key="7">
    <source>
        <dbReference type="ARBA" id="ARBA00022989"/>
    </source>
</evidence>
<evidence type="ECO:0000313" key="18">
    <source>
        <dbReference type="Proteomes" id="UP000323671"/>
    </source>
</evidence>
<feature type="domain" description="PAS" evidence="15">
    <location>
        <begin position="25"/>
        <end position="60"/>
    </location>
</feature>
<keyword evidence="3" id="KW-0488">Methylation</keyword>
<evidence type="ECO:0000313" key="17">
    <source>
        <dbReference type="EMBL" id="QEL65553.1"/>
    </source>
</evidence>
<evidence type="ECO:0000256" key="3">
    <source>
        <dbReference type="ARBA" id="ARBA00022481"/>
    </source>
</evidence>
<dbReference type="PANTHER" id="PTHR32089:SF112">
    <property type="entry name" value="LYSOZYME-LIKE PROTEIN-RELATED"/>
    <property type="match status" value="1"/>
</dbReference>
<evidence type="ECO:0000256" key="4">
    <source>
        <dbReference type="ARBA" id="ARBA00022500"/>
    </source>
</evidence>
<dbReference type="EMBL" id="CP022579">
    <property type="protein sequence ID" value="QEL65553.1"/>
    <property type="molecule type" value="Genomic_DNA"/>
</dbReference>
<keyword evidence="2" id="KW-1003">Cell membrane</keyword>
<dbReference type="PROSITE" id="PS50111">
    <property type="entry name" value="CHEMOTAXIS_TRANSDUC_2"/>
    <property type="match status" value="1"/>
</dbReference>
<reference evidence="17 18" key="1">
    <citation type="submission" date="2017-07" db="EMBL/GenBank/DDBJ databases">
        <title>Complete genome sequence of Oryzomicrobium terrae TPP412.</title>
        <authorList>
            <person name="Chiu L.-W."/>
            <person name="Lo K.-J."/>
            <person name="Tsai Y.-M."/>
            <person name="Lin S.-S."/>
            <person name="Kuo C.-H."/>
            <person name="Liu C.-T."/>
        </authorList>
    </citation>
    <scope>NUCLEOTIDE SEQUENCE [LARGE SCALE GENOMIC DNA]</scope>
    <source>
        <strain evidence="17 18">TPP412</strain>
    </source>
</reference>
<keyword evidence="17" id="KW-0675">Receptor</keyword>
<dbReference type="InterPro" id="IPR013655">
    <property type="entry name" value="PAS_fold_3"/>
</dbReference>
<dbReference type="Pfam" id="PF08447">
    <property type="entry name" value="PAS_3"/>
    <property type="match status" value="1"/>
</dbReference>
<keyword evidence="18" id="KW-1185">Reference proteome</keyword>
<gene>
    <name evidence="17" type="primary">aer</name>
    <name evidence="17" type="ORF">OTERR_20770</name>
</gene>
<dbReference type="RefSeq" id="WP_149425731.1">
    <property type="nucleotide sequence ID" value="NZ_CP022579.1"/>
</dbReference>
<dbReference type="SMART" id="SM00283">
    <property type="entry name" value="MA"/>
    <property type="match status" value="1"/>
</dbReference>
<dbReference type="Proteomes" id="UP000323671">
    <property type="component" value="Chromosome"/>
</dbReference>
<dbReference type="InterPro" id="IPR000014">
    <property type="entry name" value="PAS"/>
</dbReference>
<name>A0A5C1E9K2_9RHOO</name>
<evidence type="ECO:0000259" key="14">
    <source>
        <dbReference type="PROSITE" id="PS50111"/>
    </source>
</evidence>
<feature type="domain" description="HAMP" evidence="16">
    <location>
        <begin position="209"/>
        <end position="261"/>
    </location>
</feature>
<keyword evidence="5" id="KW-0997">Cell inner membrane</keyword>
<evidence type="ECO:0000256" key="8">
    <source>
        <dbReference type="ARBA" id="ARBA00023136"/>
    </source>
</evidence>
<dbReference type="FunFam" id="3.30.450.20:FF:000046">
    <property type="entry name" value="Aerotaxis sensor receptor"/>
    <property type="match status" value="1"/>
</dbReference>
<dbReference type="SUPFAM" id="SSF58104">
    <property type="entry name" value="Methyl-accepting chemotaxis protein (MCP) signaling domain"/>
    <property type="match status" value="1"/>
</dbReference>
<dbReference type="Gene3D" id="1.10.287.950">
    <property type="entry name" value="Methyl-accepting chemotaxis protein"/>
    <property type="match status" value="1"/>
</dbReference>
<dbReference type="PROSITE" id="PS50885">
    <property type="entry name" value="HAMP"/>
    <property type="match status" value="1"/>
</dbReference>
<dbReference type="PANTHER" id="PTHR32089">
    <property type="entry name" value="METHYL-ACCEPTING CHEMOTAXIS PROTEIN MCPB"/>
    <property type="match status" value="1"/>
</dbReference>